<dbReference type="OrthoDB" id="6103117at2759"/>
<keyword evidence="8" id="KW-1133">Transmembrane helix</keyword>
<evidence type="ECO:0000256" key="6">
    <source>
        <dbReference type="ARBA" id="ARBA00023180"/>
    </source>
</evidence>
<keyword evidence="6" id="KW-0325">Glycoprotein</keyword>
<keyword evidence="12" id="KW-1185">Reference proteome</keyword>
<reference evidence="10 12" key="2">
    <citation type="journal article" date="2013" name="Nature">
        <title>Insights into bilaterian evolution from three spiralian genomes.</title>
        <authorList>
            <person name="Simakov O."/>
            <person name="Marletaz F."/>
            <person name="Cho S.J."/>
            <person name="Edsinger-Gonzales E."/>
            <person name="Havlak P."/>
            <person name="Hellsten U."/>
            <person name="Kuo D.H."/>
            <person name="Larsson T."/>
            <person name="Lv J."/>
            <person name="Arendt D."/>
            <person name="Savage R."/>
            <person name="Osoegawa K."/>
            <person name="de Jong P."/>
            <person name="Grimwood J."/>
            <person name="Chapman J.A."/>
            <person name="Shapiro H."/>
            <person name="Aerts A."/>
            <person name="Otillar R.P."/>
            <person name="Terry A.Y."/>
            <person name="Boore J.L."/>
            <person name="Grigoriev I.V."/>
            <person name="Lindberg D.R."/>
            <person name="Seaver E.C."/>
            <person name="Weisblat D.A."/>
            <person name="Putnam N.H."/>
            <person name="Rokhsar D.S."/>
        </authorList>
    </citation>
    <scope>NUCLEOTIDE SEQUENCE</scope>
    <source>
        <strain evidence="10 12">I ESC-2004</strain>
    </source>
</reference>
<dbReference type="EMBL" id="KB304804">
    <property type="protein sequence ID" value="ELU01675.1"/>
    <property type="molecule type" value="Genomic_DNA"/>
</dbReference>
<evidence type="ECO:0000256" key="3">
    <source>
        <dbReference type="ARBA" id="ARBA00022737"/>
    </source>
</evidence>
<organism evidence="10">
    <name type="scientific">Capitella teleta</name>
    <name type="common">Polychaete worm</name>
    <dbReference type="NCBI Taxonomy" id="283909"/>
    <lineage>
        <taxon>Eukaryota</taxon>
        <taxon>Metazoa</taxon>
        <taxon>Spiralia</taxon>
        <taxon>Lophotrochozoa</taxon>
        <taxon>Annelida</taxon>
        <taxon>Polychaeta</taxon>
        <taxon>Sedentaria</taxon>
        <taxon>Scolecida</taxon>
        <taxon>Capitellidae</taxon>
        <taxon>Capitella</taxon>
    </lineage>
</organism>
<evidence type="ECO:0000259" key="9">
    <source>
        <dbReference type="PROSITE" id="PS50835"/>
    </source>
</evidence>
<protein>
    <recommendedName>
        <fullName evidence="9">Ig-like domain-containing protein</fullName>
    </recommendedName>
</protein>
<dbReference type="GO" id="GO:0007156">
    <property type="term" value="P:homophilic cell adhesion via plasma membrane adhesion molecules"/>
    <property type="evidence" value="ECO:0007669"/>
    <property type="project" value="TreeGrafter"/>
</dbReference>
<dbReference type="PANTHER" id="PTHR23277">
    <property type="entry name" value="NECTIN-RELATED"/>
    <property type="match status" value="1"/>
</dbReference>
<feature type="transmembrane region" description="Helical" evidence="8">
    <location>
        <begin position="415"/>
        <end position="439"/>
    </location>
</feature>
<evidence type="ECO:0000313" key="11">
    <source>
        <dbReference type="EnsemblMetazoa" id="CapteP214871"/>
    </source>
</evidence>
<comment type="subcellular location">
    <subcellularLocation>
        <location evidence="1">Membrane</location>
    </subcellularLocation>
</comment>
<dbReference type="SUPFAM" id="SSF48726">
    <property type="entry name" value="Immunoglobulin"/>
    <property type="match status" value="1"/>
</dbReference>
<dbReference type="GO" id="GO:0007157">
    <property type="term" value="P:heterophilic cell-cell adhesion via plasma membrane cell adhesion molecules"/>
    <property type="evidence" value="ECO:0007669"/>
    <property type="project" value="TreeGrafter"/>
</dbReference>
<dbReference type="GO" id="GO:0016020">
    <property type="term" value="C:membrane"/>
    <property type="evidence" value="ECO:0007669"/>
    <property type="project" value="UniProtKB-SubCell"/>
</dbReference>
<dbReference type="InterPro" id="IPR013106">
    <property type="entry name" value="Ig_V-set"/>
</dbReference>
<dbReference type="HOGENOM" id="CLU_564130_0_0_1"/>
<proteinExistence type="predicted"/>
<keyword evidence="8" id="KW-0812">Transmembrane</keyword>
<evidence type="ECO:0000256" key="7">
    <source>
        <dbReference type="SAM" id="MobiDB-lite"/>
    </source>
</evidence>
<keyword evidence="4 8" id="KW-0472">Membrane</keyword>
<reference evidence="11" key="3">
    <citation type="submission" date="2015-06" db="UniProtKB">
        <authorList>
            <consortium name="EnsemblMetazoa"/>
        </authorList>
    </citation>
    <scope>IDENTIFICATION</scope>
</reference>
<dbReference type="PANTHER" id="PTHR23277:SF108">
    <property type="entry name" value="FASCICLIN-3"/>
    <property type="match status" value="1"/>
</dbReference>
<evidence type="ECO:0000313" key="10">
    <source>
        <dbReference type="EMBL" id="ELU01675.1"/>
    </source>
</evidence>
<evidence type="ECO:0000256" key="2">
    <source>
        <dbReference type="ARBA" id="ARBA00022729"/>
    </source>
</evidence>
<evidence type="ECO:0000313" key="12">
    <source>
        <dbReference type="Proteomes" id="UP000014760"/>
    </source>
</evidence>
<accession>R7U5M7</accession>
<gene>
    <name evidence="10" type="ORF">CAPTEDRAFT_214871</name>
</gene>
<dbReference type="InterPro" id="IPR036179">
    <property type="entry name" value="Ig-like_dom_sf"/>
</dbReference>
<sequence length="484" mass="53418">MVRCIWLYYKDGRCGTCIACFKTTIAACDCIHRVAHGMEEAVCLDEHGLYDCMGQDSRGPIASCFIAHLVYPVKTVGEINLYAPNTIIQVVFLCHAVQSEEQIPVSAIVGKDISLKCDLPRSEPAMVRWRDYVYNTNRDPILIYDGTSAGINQKHTRKDNMVVNNDYQLTLKAVDLDSPGVYYCESQVNATTTLRKTYDLTVGGMPQCSGEGKLVDGGRIDLLCASEFSGADMPSLEWFQDDEAIGSKDEAMIGVTKRRVIMDATPDLDKVKFTCRMSFGEMQEECAIPMDIKYRVRNLRFTPAQDSYRGGQEVRCEASGNPAPRITLLPDTAQKSGDGYKSMIIDPLWEGTEVQLACTASNVFQEETEILSKNISFKVLEDPNKPDPLPVQPSEAAEPSTGGGDKTNPQVSTSMAAIVAGIVIGALMLVAILIIIVCIRRRKGKKIPKGAKPVATKEDEIRREMDGKGYLYQIIVNSFNNNCK</sequence>
<keyword evidence="5" id="KW-1015">Disulfide bond</keyword>
<evidence type="ECO:0000256" key="1">
    <source>
        <dbReference type="ARBA" id="ARBA00004370"/>
    </source>
</evidence>
<dbReference type="STRING" id="283909.R7U5M7"/>
<feature type="domain" description="Ig-like" evidence="9">
    <location>
        <begin position="84"/>
        <end position="201"/>
    </location>
</feature>
<dbReference type="Proteomes" id="UP000014760">
    <property type="component" value="Unassembled WGS sequence"/>
</dbReference>
<dbReference type="Gene3D" id="2.60.40.10">
    <property type="entry name" value="Immunoglobulins"/>
    <property type="match status" value="1"/>
</dbReference>
<keyword evidence="3" id="KW-0677">Repeat</keyword>
<dbReference type="AlphaFoldDB" id="R7U5M7"/>
<evidence type="ECO:0000256" key="4">
    <source>
        <dbReference type="ARBA" id="ARBA00023136"/>
    </source>
</evidence>
<evidence type="ECO:0000256" key="8">
    <source>
        <dbReference type="SAM" id="Phobius"/>
    </source>
</evidence>
<dbReference type="PROSITE" id="PS50835">
    <property type="entry name" value="IG_LIKE"/>
    <property type="match status" value="1"/>
</dbReference>
<dbReference type="EnsemblMetazoa" id="CapteT214871">
    <property type="protein sequence ID" value="CapteP214871"/>
    <property type="gene ID" value="CapteG214871"/>
</dbReference>
<dbReference type="InterPro" id="IPR051427">
    <property type="entry name" value="Nectin/Nectin-like"/>
</dbReference>
<dbReference type="Pfam" id="PF07686">
    <property type="entry name" value="V-set"/>
    <property type="match status" value="1"/>
</dbReference>
<dbReference type="GO" id="GO:0005912">
    <property type="term" value="C:adherens junction"/>
    <property type="evidence" value="ECO:0007669"/>
    <property type="project" value="TreeGrafter"/>
</dbReference>
<name>R7U5M7_CAPTE</name>
<reference evidence="12" key="1">
    <citation type="submission" date="2012-12" db="EMBL/GenBank/DDBJ databases">
        <authorList>
            <person name="Hellsten U."/>
            <person name="Grimwood J."/>
            <person name="Chapman J.A."/>
            <person name="Shapiro H."/>
            <person name="Aerts A."/>
            <person name="Otillar R.P."/>
            <person name="Terry A.Y."/>
            <person name="Boore J.L."/>
            <person name="Simakov O."/>
            <person name="Marletaz F."/>
            <person name="Cho S.-J."/>
            <person name="Edsinger-Gonzales E."/>
            <person name="Havlak P."/>
            <person name="Kuo D.-H."/>
            <person name="Larsson T."/>
            <person name="Lv J."/>
            <person name="Arendt D."/>
            <person name="Savage R."/>
            <person name="Osoegawa K."/>
            <person name="de Jong P."/>
            <person name="Lindberg D.R."/>
            <person name="Seaver E.C."/>
            <person name="Weisblat D.A."/>
            <person name="Putnam N.H."/>
            <person name="Grigoriev I.V."/>
            <person name="Rokhsar D.S."/>
        </authorList>
    </citation>
    <scope>NUCLEOTIDE SEQUENCE</scope>
    <source>
        <strain evidence="12">I ESC-2004</strain>
    </source>
</reference>
<dbReference type="InterPro" id="IPR007110">
    <property type="entry name" value="Ig-like_dom"/>
</dbReference>
<dbReference type="InterPro" id="IPR013783">
    <property type="entry name" value="Ig-like_fold"/>
</dbReference>
<keyword evidence="2" id="KW-0732">Signal</keyword>
<dbReference type="EMBL" id="AMQN01009160">
    <property type="status" value="NOT_ANNOTATED_CDS"/>
    <property type="molecule type" value="Genomic_DNA"/>
</dbReference>
<evidence type="ECO:0000256" key="5">
    <source>
        <dbReference type="ARBA" id="ARBA00023157"/>
    </source>
</evidence>
<feature type="region of interest" description="Disordered" evidence="7">
    <location>
        <begin position="382"/>
        <end position="409"/>
    </location>
</feature>